<dbReference type="AlphaFoldDB" id="U1QDG3"/>
<sequence>MPRPGSAAPGRARARLRDEEFGPRQAADGATASHDVIDAHPPRISRL</sequence>
<proteinExistence type="predicted"/>
<feature type="region of interest" description="Disordered" evidence="1">
    <location>
        <begin position="1"/>
        <end position="47"/>
    </location>
</feature>
<protein>
    <submittedName>
        <fullName evidence="2">Uncharacterized protein</fullName>
    </submittedName>
</protein>
<name>U1QDG3_9ACTO</name>
<organism evidence="2 3">
    <name type="scientific">Actinomyces johnsonii F0542</name>
    <dbReference type="NCBI Taxonomy" id="1321818"/>
    <lineage>
        <taxon>Bacteria</taxon>
        <taxon>Bacillati</taxon>
        <taxon>Actinomycetota</taxon>
        <taxon>Actinomycetes</taxon>
        <taxon>Actinomycetales</taxon>
        <taxon>Actinomycetaceae</taxon>
        <taxon>Actinomyces</taxon>
    </lineage>
</organism>
<evidence type="ECO:0000313" key="3">
    <source>
        <dbReference type="Proteomes" id="UP000016536"/>
    </source>
</evidence>
<dbReference type="HOGENOM" id="CLU_3163691_0_0_11"/>
<keyword evidence="3" id="KW-1185">Reference proteome</keyword>
<gene>
    <name evidence="2" type="ORF">HMPREF1979_00230</name>
</gene>
<accession>U1QDG3</accession>
<evidence type="ECO:0000313" key="2">
    <source>
        <dbReference type="EMBL" id="ERH25785.1"/>
    </source>
</evidence>
<reference evidence="2 3" key="1">
    <citation type="submission" date="2013-08" db="EMBL/GenBank/DDBJ databases">
        <authorList>
            <person name="Weinstock G."/>
            <person name="Sodergren E."/>
            <person name="Wylie T."/>
            <person name="Fulton L."/>
            <person name="Fulton R."/>
            <person name="Fronick C."/>
            <person name="O'Laughlin M."/>
            <person name="Godfrey J."/>
            <person name="Miner T."/>
            <person name="Herter B."/>
            <person name="Appelbaum E."/>
            <person name="Cordes M."/>
            <person name="Lek S."/>
            <person name="Wollam A."/>
            <person name="Pepin K.H."/>
            <person name="Palsikar V.B."/>
            <person name="Mitreva M."/>
            <person name="Wilson R.K."/>
        </authorList>
    </citation>
    <scope>NUCLEOTIDE SEQUENCE [LARGE SCALE GENOMIC DNA]</scope>
    <source>
        <strain evidence="2 3">F0542</strain>
    </source>
</reference>
<evidence type="ECO:0000256" key="1">
    <source>
        <dbReference type="SAM" id="MobiDB-lite"/>
    </source>
</evidence>
<comment type="caution">
    <text evidence="2">The sequence shown here is derived from an EMBL/GenBank/DDBJ whole genome shotgun (WGS) entry which is preliminary data.</text>
</comment>
<dbReference type="Proteomes" id="UP000016536">
    <property type="component" value="Unassembled WGS sequence"/>
</dbReference>
<dbReference type="EMBL" id="AWSE01000011">
    <property type="protein sequence ID" value="ERH25785.1"/>
    <property type="molecule type" value="Genomic_DNA"/>
</dbReference>
<feature type="compositionally biased region" description="Low complexity" evidence="1">
    <location>
        <begin position="1"/>
        <end position="11"/>
    </location>
</feature>